<dbReference type="Pfam" id="PF06305">
    <property type="entry name" value="LapA_dom"/>
    <property type="match status" value="1"/>
</dbReference>
<keyword evidence="5" id="KW-0175">Coiled coil</keyword>
<feature type="coiled-coil region" evidence="5">
    <location>
        <begin position="66"/>
        <end position="93"/>
    </location>
</feature>
<evidence type="ECO:0000256" key="2">
    <source>
        <dbReference type="ARBA" id="ARBA00022692"/>
    </source>
</evidence>
<keyword evidence="3 6" id="KW-1133">Transmembrane helix</keyword>
<evidence type="ECO:0000256" key="5">
    <source>
        <dbReference type="SAM" id="Coils"/>
    </source>
</evidence>
<reference evidence="8 9" key="1">
    <citation type="journal article" date="2019" name="Int. J. Syst. Evol. Microbiol.">
        <title>The Global Catalogue of Microorganisms (GCM) 10K type strain sequencing project: providing services to taxonomists for standard genome sequencing and annotation.</title>
        <authorList>
            <consortium name="The Broad Institute Genomics Platform"/>
            <consortium name="The Broad Institute Genome Sequencing Center for Infectious Disease"/>
            <person name="Wu L."/>
            <person name="Ma J."/>
        </authorList>
    </citation>
    <scope>NUCLEOTIDE SEQUENCE [LARGE SCALE GENOMIC DNA]</scope>
    <source>
        <strain evidence="8 9">JCM 9933</strain>
    </source>
</reference>
<accession>A0ABN1G344</accession>
<evidence type="ECO:0000256" key="6">
    <source>
        <dbReference type="SAM" id="Phobius"/>
    </source>
</evidence>
<sequence>MARILGLLLLLPLLLVLVLFGLSNRQEVALELWPFDLAWVVPLSTAMLVLAALAFLFGAAVTWASALAARRRASRYREAARVLEAELAEHRARAAKDVGPVPPVTNFPRLQRPAA</sequence>
<dbReference type="InterPro" id="IPR010445">
    <property type="entry name" value="LapA_dom"/>
</dbReference>
<comment type="caution">
    <text evidence="8">The sequence shown here is derived from an EMBL/GenBank/DDBJ whole genome shotgun (WGS) entry which is preliminary data.</text>
</comment>
<organism evidence="8 9">
    <name type="scientific">Craurococcus roseus</name>
    <dbReference type="NCBI Taxonomy" id="77585"/>
    <lineage>
        <taxon>Bacteria</taxon>
        <taxon>Pseudomonadati</taxon>
        <taxon>Pseudomonadota</taxon>
        <taxon>Alphaproteobacteria</taxon>
        <taxon>Acetobacterales</taxon>
        <taxon>Acetobacteraceae</taxon>
        <taxon>Craurococcus</taxon>
    </lineage>
</organism>
<keyword evidence="1" id="KW-1003">Cell membrane</keyword>
<dbReference type="Proteomes" id="UP001501588">
    <property type="component" value="Unassembled WGS sequence"/>
</dbReference>
<evidence type="ECO:0000313" key="8">
    <source>
        <dbReference type="EMBL" id="GAA0603141.1"/>
    </source>
</evidence>
<evidence type="ECO:0000259" key="7">
    <source>
        <dbReference type="Pfam" id="PF06305"/>
    </source>
</evidence>
<keyword evidence="9" id="KW-1185">Reference proteome</keyword>
<evidence type="ECO:0000256" key="1">
    <source>
        <dbReference type="ARBA" id="ARBA00022475"/>
    </source>
</evidence>
<evidence type="ECO:0000256" key="3">
    <source>
        <dbReference type="ARBA" id="ARBA00022989"/>
    </source>
</evidence>
<evidence type="ECO:0000256" key="4">
    <source>
        <dbReference type="ARBA" id="ARBA00023136"/>
    </source>
</evidence>
<dbReference type="EMBL" id="BAAAFZ010000088">
    <property type="protein sequence ID" value="GAA0603141.1"/>
    <property type="molecule type" value="Genomic_DNA"/>
</dbReference>
<keyword evidence="4 6" id="KW-0472">Membrane</keyword>
<evidence type="ECO:0000313" key="9">
    <source>
        <dbReference type="Proteomes" id="UP001501588"/>
    </source>
</evidence>
<protein>
    <recommendedName>
        <fullName evidence="7">Lipopolysaccharide assembly protein A domain-containing protein</fullName>
    </recommendedName>
</protein>
<proteinExistence type="predicted"/>
<feature type="transmembrane region" description="Helical" evidence="6">
    <location>
        <begin position="49"/>
        <end position="69"/>
    </location>
</feature>
<name>A0ABN1G344_9PROT</name>
<feature type="domain" description="Lipopolysaccharide assembly protein A" evidence="7">
    <location>
        <begin position="24"/>
        <end position="87"/>
    </location>
</feature>
<gene>
    <name evidence="8" type="ORF">GCM10009416_46030</name>
</gene>
<keyword evidence="2 6" id="KW-0812">Transmembrane</keyword>